<dbReference type="Pfam" id="PF04014">
    <property type="entry name" value="MazE_antitoxin"/>
    <property type="match status" value="1"/>
</dbReference>
<dbReference type="SMART" id="SM00966">
    <property type="entry name" value="SpoVT_AbrB"/>
    <property type="match status" value="1"/>
</dbReference>
<dbReference type="InterPro" id="IPR037914">
    <property type="entry name" value="SpoVT-AbrB_sf"/>
</dbReference>
<proteinExistence type="predicted"/>
<reference evidence="2 3" key="1">
    <citation type="submission" date="2018-02" db="EMBL/GenBank/DDBJ databases">
        <title>Genome sequence of Desulfovibrio carbinolicus DSM 3852.</title>
        <authorList>
            <person name="Wilbanks E."/>
            <person name="Skennerton C.T."/>
            <person name="Orphan V.J."/>
        </authorList>
    </citation>
    <scope>NUCLEOTIDE SEQUENCE [LARGE SCALE GENOMIC DNA]</scope>
    <source>
        <strain evidence="2 3">DSM 3852</strain>
        <plasmid evidence="3">pdcar4</plasmid>
    </source>
</reference>
<feature type="domain" description="SpoVT-AbrB" evidence="1">
    <location>
        <begin position="6"/>
        <end position="51"/>
    </location>
</feature>
<gene>
    <name evidence="2" type="ORF">C3Y92_20665</name>
</gene>
<protein>
    <submittedName>
        <fullName evidence="2">AbrB/MazE/SpoVT family DNA-binding domain-containing protein</fullName>
    </submittedName>
</protein>
<dbReference type="Gene3D" id="2.10.260.10">
    <property type="match status" value="1"/>
</dbReference>
<keyword evidence="2" id="KW-0238">DNA-binding</keyword>
<evidence type="ECO:0000259" key="1">
    <source>
        <dbReference type="SMART" id="SM00966"/>
    </source>
</evidence>
<dbReference type="OrthoDB" id="9795766at2"/>
<accession>A0A4P6HQT3</accession>
<dbReference type="AlphaFoldDB" id="A0A4P6HQT3"/>
<sequence>MEVCIKRWGNSIGLRIPKGVADAIGLKADDVVSLDASQNGFTVKKARRKYILAELLSQVTPENRHDAIDWGGPKGKELL</sequence>
<organism evidence="2 3">
    <name type="scientific">Solidesulfovibrio carbinolicus</name>
    <dbReference type="NCBI Taxonomy" id="296842"/>
    <lineage>
        <taxon>Bacteria</taxon>
        <taxon>Pseudomonadati</taxon>
        <taxon>Thermodesulfobacteriota</taxon>
        <taxon>Desulfovibrionia</taxon>
        <taxon>Desulfovibrionales</taxon>
        <taxon>Desulfovibrionaceae</taxon>
        <taxon>Solidesulfovibrio</taxon>
    </lineage>
</organism>
<dbReference type="EMBL" id="CP026543">
    <property type="protein sequence ID" value="QAZ69691.1"/>
    <property type="molecule type" value="Genomic_DNA"/>
</dbReference>
<dbReference type="GO" id="GO:0097351">
    <property type="term" value="F:toxin sequestering activity"/>
    <property type="evidence" value="ECO:0007669"/>
    <property type="project" value="InterPro"/>
</dbReference>
<keyword evidence="2" id="KW-0614">Plasmid</keyword>
<dbReference type="SUPFAM" id="SSF89447">
    <property type="entry name" value="AbrB/MazE/MraZ-like"/>
    <property type="match status" value="1"/>
</dbReference>
<keyword evidence="3" id="KW-1185">Reference proteome</keyword>
<dbReference type="PANTHER" id="PTHR40516">
    <property type="entry name" value="ANTITOXIN CHPS-RELATED"/>
    <property type="match status" value="1"/>
</dbReference>
<geneLocation type="plasmid" evidence="3">
    <name>pdcar4</name>
</geneLocation>
<dbReference type="Proteomes" id="UP000293296">
    <property type="component" value="Plasmid pDCAR4"/>
</dbReference>
<dbReference type="InterPro" id="IPR039052">
    <property type="entry name" value="Antitox_PemI-like"/>
</dbReference>
<evidence type="ECO:0000313" key="2">
    <source>
        <dbReference type="EMBL" id="QAZ69691.1"/>
    </source>
</evidence>
<evidence type="ECO:0000313" key="3">
    <source>
        <dbReference type="Proteomes" id="UP000293296"/>
    </source>
</evidence>
<name>A0A4P6HQT3_9BACT</name>
<dbReference type="InterPro" id="IPR007159">
    <property type="entry name" value="SpoVT-AbrB_dom"/>
</dbReference>
<dbReference type="KEGG" id="dcb:C3Y92_20665"/>
<dbReference type="GO" id="GO:0003677">
    <property type="term" value="F:DNA binding"/>
    <property type="evidence" value="ECO:0007669"/>
    <property type="project" value="UniProtKB-KW"/>
</dbReference>
<dbReference type="PANTHER" id="PTHR40516:SF1">
    <property type="entry name" value="ANTITOXIN CHPS-RELATED"/>
    <property type="match status" value="1"/>
</dbReference>